<dbReference type="Gene3D" id="3.30.950.10">
    <property type="entry name" value="Methyltransferase, Cobalt-precorrin-4 Transmethylase, Domain 2"/>
    <property type="match status" value="1"/>
</dbReference>
<dbReference type="InterPro" id="IPR035996">
    <property type="entry name" value="4pyrrol_Methylase_sf"/>
</dbReference>
<keyword evidence="4 6" id="KW-0808">Transferase</keyword>
<dbReference type="SUPFAM" id="SSF53790">
    <property type="entry name" value="Tetrapyrrole methylase"/>
    <property type="match status" value="1"/>
</dbReference>
<gene>
    <name evidence="6 8" type="primary">rsmI</name>
    <name evidence="8" type="ORF">FEZ08_00890</name>
</gene>
<comment type="subcellular location">
    <subcellularLocation>
        <location evidence="6">Cytoplasm</location>
    </subcellularLocation>
</comment>
<evidence type="ECO:0000313" key="8">
    <source>
        <dbReference type="EMBL" id="TLG77204.1"/>
    </source>
</evidence>
<dbReference type="FunCoup" id="A0A5R8QHD7">
    <property type="interactions" value="323"/>
</dbReference>
<dbReference type="InterPro" id="IPR014777">
    <property type="entry name" value="4pyrrole_Mease_sub1"/>
</dbReference>
<dbReference type="Pfam" id="PF00590">
    <property type="entry name" value="TP_methylase"/>
    <property type="match status" value="1"/>
</dbReference>
<keyword evidence="1 6" id="KW-0963">Cytoplasm</keyword>
<evidence type="ECO:0000256" key="5">
    <source>
        <dbReference type="ARBA" id="ARBA00022691"/>
    </source>
</evidence>
<dbReference type="FunFam" id="3.40.1010.10:FF:000002">
    <property type="entry name" value="Ribosomal RNA small subunit methyltransferase I"/>
    <property type="match status" value="1"/>
</dbReference>
<dbReference type="AlphaFoldDB" id="A0A5R8QHD7"/>
<evidence type="ECO:0000256" key="2">
    <source>
        <dbReference type="ARBA" id="ARBA00022552"/>
    </source>
</evidence>
<comment type="function">
    <text evidence="6">Catalyzes the 2'-O-methylation of the ribose of cytidine 1402 (C1402) in 16S rRNA.</text>
</comment>
<reference evidence="8 9" key="1">
    <citation type="submission" date="2019-05" db="EMBL/GenBank/DDBJ databases">
        <title>Culicoidintestinum kansasii gen. nov., sp. nov. from the gastrointestinal tract of the biting midge, Culicoides sonorensis.</title>
        <authorList>
            <person name="Neupane S."/>
            <person name="Ghosh A."/>
            <person name="Gunther S."/>
            <person name="Martin K."/>
            <person name="Zurek L."/>
        </authorList>
    </citation>
    <scope>NUCLEOTIDE SEQUENCE [LARGE SCALE GENOMIC DNA]</scope>
    <source>
        <strain evidence="8 9">CS-1</strain>
    </source>
</reference>
<dbReference type="InParanoid" id="A0A5R8QHD7"/>
<evidence type="ECO:0000313" key="9">
    <source>
        <dbReference type="Proteomes" id="UP000306912"/>
    </source>
</evidence>
<keyword evidence="3 6" id="KW-0489">Methyltransferase</keyword>
<dbReference type="NCBIfam" id="TIGR00096">
    <property type="entry name" value="16S rRNA (cytidine(1402)-2'-O)-methyltransferase"/>
    <property type="match status" value="1"/>
</dbReference>
<dbReference type="InterPro" id="IPR018063">
    <property type="entry name" value="SAM_MeTrfase_RsmI_CS"/>
</dbReference>
<dbReference type="OrthoDB" id="9809084at2"/>
<dbReference type="PROSITE" id="PS01296">
    <property type="entry name" value="RSMI"/>
    <property type="match status" value="1"/>
</dbReference>
<comment type="caution">
    <text evidence="8">The sequence shown here is derived from an EMBL/GenBank/DDBJ whole genome shotgun (WGS) entry which is preliminary data.</text>
</comment>
<dbReference type="EC" id="2.1.1.198" evidence="6"/>
<dbReference type="CDD" id="cd11648">
    <property type="entry name" value="RsmI"/>
    <property type="match status" value="1"/>
</dbReference>
<dbReference type="InterPro" id="IPR000878">
    <property type="entry name" value="4pyrrol_Mease"/>
</dbReference>
<comment type="catalytic activity">
    <reaction evidence="6">
        <text>cytidine(1402) in 16S rRNA + S-adenosyl-L-methionine = 2'-O-methylcytidine(1402) in 16S rRNA + S-adenosyl-L-homocysteine + H(+)</text>
        <dbReference type="Rhea" id="RHEA:42924"/>
        <dbReference type="Rhea" id="RHEA-COMP:10285"/>
        <dbReference type="Rhea" id="RHEA-COMP:10286"/>
        <dbReference type="ChEBI" id="CHEBI:15378"/>
        <dbReference type="ChEBI" id="CHEBI:57856"/>
        <dbReference type="ChEBI" id="CHEBI:59789"/>
        <dbReference type="ChEBI" id="CHEBI:74495"/>
        <dbReference type="ChEBI" id="CHEBI:82748"/>
        <dbReference type="EC" id="2.1.1.198"/>
    </reaction>
</comment>
<comment type="similarity">
    <text evidence="6">Belongs to the methyltransferase superfamily. RsmI family.</text>
</comment>
<evidence type="ECO:0000256" key="3">
    <source>
        <dbReference type="ARBA" id="ARBA00022603"/>
    </source>
</evidence>
<dbReference type="RefSeq" id="WP_138189812.1">
    <property type="nucleotide sequence ID" value="NZ_VBWP01000001.1"/>
</dbReference>
<feature type="domain" description="Tetrapyrrole methylase" evidence="7">
    <location>
        <begin position="13"/>
        <end position="213"/>
    </location>
</feature>
<protein>
    <recommendedName>
        <fullName evidence="6">Ribosomal RNA small subunit methyltransferase I</fullName>
        <ecNumber evidence="6">2.1.1.198</ecNumber>
    </recommendedName>
    <alternativeName>
        <fullName evidence="6">16S rRNA 2'-O-ribose C1402 methyltransferase</fullName>
    </alternativeName>
    <alternativeName>
        <fullName evidence="6">rRNA (cytidine-2'-O-)-methyltransferase RsmI</fullName>
    </alternativeName>
</protein>
<keyword evidence="5 6" id="KW-0949">S-adenosyl-L-methionine</keyword>
<evidence type="ECO:0000256" key="6">
    <source>
        <dbReference type="HAMAP-Rule" id="MF_01877"/>
    </source>
</evidence>
<accession>A0A5R8QHD7</accession>
<dbReference type="GO" id="GO:0005737">
    <property type="term" value="C:cytoplasm"/>
    <property type="evidence" value="ECO:0007669"/>
    <property type="project" value="UniProtKB-SubCell"/>
</dbReference>
<keyword evidence="2 6" id="KW-0698">rRNA processing</keyword>
<proteinExistence type="inferred from homology"/>
<dbReference type="Proteomes" id="UP000306912">
    <property type="component" value="Unassembled WGS sequence"/>
</dbReference>
<dbReference type="HAMAP" id="MF_01877">
    <property type="entry name" value="16SrRNA_methyltr_I"/>
    <property type="match status" value="1"/>
</dbReference>
<dbReference type="EMBL" id="VBWP01000001">
    <property type="protein sequence ID" value="TLG77204.1"/>
    <property type="molecule type" value="Genomic_DNA"/>
</dbReference>
<dbReference type="PIRSF" id="PIRSF005917">
    <property type="entry name" value="MTase_YraL"/>
    <property type="match status" value="1"/>
</dbReference>
<dbReference type="FunFam" id="3.30.950.10:FF:000002">
    <property type="entry name" value="Ribosomal RNA small subunit methyltransferase I"/>
    <property type="match status" value="1"/>
</dbReference>
<keyword evidence="9" id="KW-1185">Reference proteome</keyword>
<dbReference type="Gene3D" id="3.40.1010.10">
    <property type="entry name" value="Cobalt-precorrin-4 Transmethylase, Domain 1"/>
    <property type="match status" value="1"/>
</dbReference>
<dbReference type="InterPro" id="IPR008189">
    <property type="entry name" value="rRNA_ssu_MeTfrase_I"/>
</dbReference>
<sequence>MQRQKSFATESATLYLVGTPIGNLEDITMRAVRTLKEVDWIAAEDTRVSRHLCNHYDIETPIFSMHEHNEFDRIDYVIELLSAGNSVAVISDAGLPCISDPGARLVHHVTEAGFAVVPIPGANAGLSALMASGLEALMPFVFYGFLEHKKPAKLKQLQGLQQVSETLIFYESPHRIKASLELMLEIFGDRQIVLARELTKKFEEFIRGTLSEVIKVADDLKGEMVIIVSGYVAETVDYSMISAVDHVQQLVDSGMKEKDAIKAAAKERGVAKDVVYKEWHNI</sequence>
<evidence type="ECO:0000259" key="7">
    <source>
        <dbReference type="Pfam" id="PF00590"/>
    </source>
</evidence>
<evidence type="ECO:0000256" key="1">
    <source>
        <dbReference type="ARBA" id="ARBA00022490"/>
    </source>
</evidence>
<dbReference type="PANTHER" id="PTHR46111:SF1">
    <property type="entry name" value="RIBOSOMAL RNA SMALL SUBUNIT METHYLTRANSFERASE I"/>
    <property type="match status" value="1"/>
</dbReference>
<dbReference type="PANTHER" id="PTHR46111">
    <property type="entry name" value="RIBOSOMAL RNA SMALL SUBUNIT METHYLTRANSFERASE I"/>
    <property type="match status" value="1"/>
</dbReference>
<dbReference type="GO" id="GO:0070677">
    <property type="term" value="F:rRNA (cytosine-2'-O-)-methyltransferase activity"/>
    <property type="evidence" value="ECO:0007669"/>
    <property type="project" value="UniProtKB-UniRule"/>
</dbReference>
<organism evidence="8 9">
    <name type="scientific">Culicoidibacter larvae</name>
    <dbReference type="NCBI Taxonomy" id="2579976"/>
    <lineage>
        <taxon>Bacteria</taxon>
        <taxon>Bacillati</taxon>
        <taxon>Bacillota</taxon>
        <taxon>Culicoidibacteria</taxon>
        <taxon>Culicoidibacterales</taxon>
        <taxon>Culicoidibacteraceae</taxon>
        <taxon>Culicoidibacter</taxon>
    </lineage>
</organism>
<evidence type="ECO:0000256" key="4">
    <source>
        <dbReference type="ARBA" id="ARBA00022679"/>
    </source>
</evidence>
<name>A0A5R8QHD7_9FIRM</name>
<dbReference type="InterPro" id="IPR014776">
    <property type="entry name" value="4pyrrole_Mease_sub2"/>
</dbReference>